<accession>A0A0F9F0B6</accession>
<evidence type="ECO:0000313" key="1">
    <source>
        <dbReference type="EMBL" id="KKL44542.1"/>
    </source>
</evidence>
<dbReference type="AlphaFoldDB" id="A0A0F9F0B6"/>
<reference evidence="1" key="1">
    <citation type="journal article" date="2015" name="Nature">
        <title>Complex archaea that bridge the gap between prokaryotes and eukaryotes.</title>
        <authorList>
            <person name="Spang A."/>
            <person name="Saw J.H."/>
            <person name="Jorgensen S.L."/>
            <person name="Zaremba-Niedzwiedzka K."/>
            <person name="Martijn J."/>
            <person name="Lind A.E."/>
            <person name="van Eijk R."/>
            <person name="Schleper C."/>
            <person name="Guy L."/>
            <person name="Ettema T.J."/>
        </authorList>
    </citation>
    <scope>NUCLEOTIDE SEQUENCE</scope>
</reference>
<dbReference type="EMBL" id="LAZR01034720">
    <property type="protein sequence ID" value="KKL44542.1"/>
    <property type="molecule type" value="Genomic_DNA"/>
</dbReference>
<sequence>MIKENVSQLLKPIAEKAKSLTEVSQFDIQLLEISAMIELKMDTTHGTDGKLFIKIYPDQTIEIRHRTNDATYYYYPLNPDHTDPRQCKPKGRSYMFTPNKYYKSKKRR</sequence>
<protein>
    <submittedName>
        <fullName evidence="1">Uncharacterized protein</fullName>
    </submittedName>
</protein>
<comment type="caution">
    <text evidence="1">The sequence shown here is derived from an EMBL/GenBank/DDBJ whole genome shotgun (WGS) entry which is preliminary data.</text>
</comment>
<proteinExistence type="predicted"/>
<gene>
    <name evidence="1" type="ORF">LCGC14_2364640</name>
</gene>
<name>A0A0F9F0B6_9ZZZZ</name>
<organism evidence="1">
    <name type="scientific">marine sediment metagenome</name>
    <dbReference type="NCBI Taxonomy" id="412755"/>
    <lineage>
        <taxon>unclassified sequences</taxon>
        <taxon>metagenomes</taxon>
        <taxon>ecological metagenomes</taxon>
    </lineage>
</organism>